<proteinExistence type="predicted"/>
<dbReference type="RefSeq" id="WP_227306685.1">
    <property type="nucleotide sequence ID" value="NZ_JAESVA010000002.1"/>
</dbReference>
<feature type="compositionally biased region" description="Basic and acidic residues" evidence="1">
    <location>
        <begin position="294"/>
        <end position="306"/>
    </location>
</feature>
<evidence type="ECO:0000313" key="2">
    <source>
        <dbReference type="EMBL" id="MCB8880078.1"/>
    </source>
</evidence>
<dbReference type="AlphaFoldDB" id="A0A963YZL2"/>
<accession>A0A963YZL2</accession>
<keyword evidence="3" id="KW-1185">Reference proteome</keyword>
<sequence>MPIVQIAPATRQGMKLLISLFGLSETGKTYSALKLAAGIEPDPRKRGLLDTEGGERGRAYVDVIEGGYMYGSLTAPFTPERYMEALQDFVAAGVTTLVVDSVSHAWFAEGGILDMVENATEKNDMAKWAKPKRRLGKLTRQWLGCGLHLILCSRAKQPMIEENIDGKKKYVVGPVVPIQEKSLRYDMTIMAMMLGDGEFTVDKQWGGKCPGSLRPIFAAGTKMDEAMGKRLIDWIGGQDAASSHQRALALKADEVAQYGTDQFRNFWKALKQDERDFLKPKLDNYQSVAKAADDEATRLAAGERENSQSGDASDPFGNGPALQGGVVHTSEAA</sequence>
<protein>
    <submittedName>
        <fullName evidence="2">AAA family ATPase</fullName>
    </submittedName>
</protein>
<dbReference type="Proteomes" id="UP000721844">
    <property type="component" value="Unassembled WGS sequence"/>
</dbReference>
<feature type="region of interest" description="Disordered" evidence="1">
    <location>
        <begin position="294"/>
        <end position="333"/>
    </location>
</feature>
<evidence type="ECO:0000256" key="1">
    <source>
        <dbReference type="SAM" id="MobiDB-lite"/>
    </source>
</evidence>
<dbReference type="Pfam" id="PF13479">
    <property type="entry name" value="AAA_24"/>
    <property type="match status" value="1"/>
</dbReference>
<dbReference type="EMBL" id="JAESVA010000002">
    <property type="protein sequence ID" value="MCB8880078.1"/>
    <property type="molecule type" value="Genomic_DNA"/>
</dbReference>
<organism evidence="2 3">
    <name type="scientific">Acidisoma cellulosilyticum</name>
    <dbReference type="NCBI Taxonomy" id="2802395"/>
    <lineage>
        <taxon>Bacteria</taxon>
        <taxon>Pseudomonadati</taxon>
        <taxon>Pseudomonadota</taxon>
        <taxon>Alphaproteobacteria</taxon>
        <taxon>Acetobacterales</taxon>
        <taxon>Acidocellaceae</taxon>
        <taxon>Acidisoma</taxon>
    </lineage>
</organism>
<comment type="caution">
    <text evidence="2">The sequence shown here is derived from an EMBL/GenBank/DDBJ whole genome shotgun (WGS) entry which is preliminary data.</text>
</comment>
<evidence type="ECO:0000313" key="3">
    <source>
        <dbReference type="Proteomes" id="UP000721844"/>
    </source>
</evidence>
<reference evidence="2 3" key="1">
    <citation type="journal article" date="2021" name="Microorganisms">
        <title>Acidisoma silvae sp. nov. and Acidisomacellulosilytica sp. nov., Two Acidophilic Bacteria Isolated from Decaying Wood, Hydrolyzing Cellulose and Producing Poly-3-hydroxybutyrate.</title>
        <authorList>
            <person name="Mieszkin S."/>
            <person name="Pouder E."/>
            <person name="Uroz S."/>
            <person name="Simon-Colin C."/>
            <person name="Alain K."/>
        </authorList>
    </citation>
    <scope>NUCLEOTIDE SEQUENCE [LARGE SCALE GENOMIC DNA]</scope>
    <source>
        <strain evidence="2 3">HW T5.17</strain>
    </source>
</reference>
<name>A0A963YZL2_9PROT</name>
<gene>
    <name evidence="2" type="ORF">ACELLULO517_07515</name>
</gene>